<dbReference type="PROSITE" id="PS51898">
    <property type="entry name" value="TYR_RECOMBINASE"/>
    <property type="match status" value="1"/>
</dbReference>
<dbReference type="EMBL" id="JAGSND010000001">
    <property type="protein sequence ID" value="MBR0596466.1"/>
    <property type="molecule type" value="Genomic_DNA"/>
</dbReference>
<evidence type="ECO:0000256" key="2">
    <source>
        <dbReference type="ARBA" id="ARBA00023125"/>
    </source>
</evidence>
<keyword evidence="6" id="KW-1185">Reference proteome</keyword>
<dbReference type="PANTHER" id="PTHR30349:SF41">
    <property type="entry name" value="INTEGRASE_RECOMBINASE PROTEIN MJ0367-RELATED"/>
    <property type="match status" value="1"/>
</dbReference>
<reference evidence="5" key="2">
    <citation type="submission" date="2021-04" db="EMBL/GenBank/DDBJ databases">
        <authorList>
            <person name="Liu J."/>
        </authorList>
    </citation>
    <scope>NUCLEOTIDE SEQUENCE</scope>
    <source>
        <strain evidence="5">BAD-6</strain>
    </source>
</reference>
<dbReference type="Pfam" id="PF00589">
    <property type="entry name" value="Phage_integrase"/>
    <property type="match status" value="1"/>
</dbReference>
<dbReference type="GO" id="GO:0015074">
    <property type="term" value="P:DNA integration"/>
    <property type="evidence" value="ECO:0007669"/>
    <property type="project" value="InterPro"/>
</dbReference>
<feature type="domain" description="Tyr recombinase" evidence="4">
    <location>
        <begin position="354"/>
        <end position="549"/>
    </location>
</feature>
<evidence type="ECO:0000256" key="1">
    <source>
        <dbReference type="ARBA" id="ARBA00008857"/>
    </source>
</evidence>
<sequence>MDKIIPSNSIPNKSEYWDLITSTLSSYEVKEISDDGKITRRVVNDDYFLVNDVWNISDIAKIPNFKDANTKRMAHNLYFECESPTVNMELKFVFFSQLFSDRWAFRSIFKGLNQSVKLLAEYLKEKHPNLTSLLDLDIEKEEKLWIFWLNSKGIKTSYTTTIRGEEINAKTLPAKSIRMIYNPLLRLTDTRNEWDKDRWDIRELNKKYDFGFNVSSTSYYIDFSEIENNNFRKALKEYIKGRLISGKNFVWGTATYYGLYIGTFLNSISKQNPKWNDLKKLERKHIEKYLEELNEHSKKNVNPKGYVNHILKVIRSFIKDIQTFEKFKDFAPEKVVYRLIYFEDLPTVPKKSEDDISYIPDYVLEQLFDNLNDLHPDVQPIVWISFKTGLRISDTLGLKQDSLGRINGKPNLTTDIEKTYVIGHKIPIDDHLADIIAVLIDRSKQYSNDDNNPERYLFVRYRGSRKGRPLSSNFCRAELNHLARKVNITDEAGNLFKFNNHMFRHTYGIKLLNGGADILTVQELLAHASPEMTMRYARLLEDTKRKEFEKVVKQGVFAFDVNGEIHQVSEKEDIPKDILDILWRDEKLNAFDNPYGTCRARVNGNCPLAAEPPCLTANDGKPCFDLAIGMTSFDVKKYELLIETTTMWIEASKEYGRDDMVEANERNLERYQNIYETIKTGNVIFGRFDRMKRKLEQAKKIGVAHE</sequence>
<evidence type="ECO:0000256" key="3">
    <source>
        <dbReference type="ARBA" id="ARBA00023172"/>
    </source>
</evidence>
<evidence type="ECO:0000259" key="4">
    <source>
        <dbReference type="PROSITE" id="PS51898"/>
    </source>
</evidence>
<keyword evidence="3" id="KW-0233">DNA recombination</keyword>
<dbReference type="InterPro" id="IPR013762">
    <property type="entry name" value="Integrase-like_cat_sf"/>
</dbReference>
<dbReference type="InterPro" id="IPR050090">
    <property type="entry name" value="Tyrosine_recombinase_XerCD"/>
</dbReference>
<dbReference type="RefSeq" id="WP_227016596.1">
    <property type="nucleotide sequence ID" value="NZ_JAGSND010000001.1"/>
</dbReference>
<dbReference type="InterPro" id="IPR011010">
    <property type="entry name" value="DNA_brk_join_enz"/>
</dbReference>
<evidence type="ECO:0000313" key="5">
    <source>
        <dbReference type="EMBL" id="MBR0596466.1"/>
    </source>
</evidence>
<proteinExistence type="inferred from homology"/>
<comment type="similarity">
    <text evidence="1">Belongs to the 'phage' integrase family.</text>
</comment>
<organism evidence="5 6">
    <name type="scientific">Sinanaerobacter chloroacetimidivorans</name>
    <dbReference type="NCBI Taxonomy" id="2818044"/>
    <lineage>
        <taxon>Bacteria</taxon>
        <taxon>Bacillati</taxon>
        <taxon>Bacillota</taxon>
        <taxon>Clostridia</taxon>
        <taxon>Peptostreptococcales</taxon>
        <taxon>Anaerovoracaceae</taxon>
        <taxon>Sinanaerobacter</taxon>
    </lineage>
</organism>
<gene>
    <name evidence="5" type="ORF">KCX82_01130</name>
</gene>
<protein>
    <submittedName>
        <fullName evidence="5">Tyrosine-type recombinase/integrase</fullName>
    </submittedName>
</protein>
<dbReference type="GO" id="GO:0006310">
    <property type="term" value="P:DNA recombination"/>
    <property type="evidence" value="ECO:0007669"/>
    <property type="project" value="UniProtKB-KW"/>
</dbReference>
<dbReference type="GO" id="GO:0003677">
    <property type="term" value="F:DNA binding"/>
    <property type="evidence" value="ECO:0007669"/>
    <property type="project" value="UniProtKB-KW"/>
</dbReference>
<keyword evidence="2" id="KW-0238">DNA-binding</keyword>
<accession>A0A8J7VXE9</accession>
<dbReference type="Proteomes" id="UP000675664">
    <property type="component" value="Unassembled WGS sequence"/>
</dbReference>
<evidence type="ECO:0000313" key="6">
    <source>
        <dbReference type="Proteomes" id="UP000675664"/>
    </source>
</evidence>
<dbReference type="Gene3D" id="1.10.443.10">
    <property type="entry name" value="Intergrase catalytic core"/>
    <property type="match status" value="1"/>
</dbReference>
<comment type="caution">
    <text evidence="5">The sequence shown here is derived from an EMBL/GenBank/DDBJ whole genome shotgun (WGS) entry which is preliminary data.</text>
</comment>
<dbReference type="SUPFAM" id="SSF56349">
    <property type="entry name" value="DNA breaking-rejoining enzymes"/>
    <property type="match status" value="1"/>
</dbReference>
<dbReference type="AlphaFoldDB" id="A0A8J7VXE9"/>
<reference evidence="5" key="1">
    <citation type="submission" date="2021-04" db="EMBL/GenBank/DDBJ databases">
        <title>Sinoanaerobacter chloroacetimidivorans sp. nov., an obligate anaerobic bacterium isolated from anaerobic sludge.</title>
        <authorList>
            <person name="Bao Y."/>
        </authorList>
    </citation>
    <scope>NUCLEOTIDE SEQUENCE</scope>
    <source>
        <strain evidence="5">BAD-6</strain>
    </source>
</reference>
<dbReference type="InterPro" id="IPR002104">
    <property type="entry name" value="Integrase_catalytic"/>
</dbReference>
<name>A0A8J7VXE9_9FIRM</name>
<dbReference type="PANTHER" id="PTHR30349">
    <property type="entry name" value="PHAGE INTEGRASE-RELATED"/>
    <property type="match status" value="1"/>
</dbReference>